<keyword evidence="2" id="KW-1185">Reference proteome</keyword>
<organism evidence="1 2">
    <name type="scientific">Ancylostoma ceylanicum</name>
    <dbReference type="NCBI Taxonomy" id="53326"/>
    <lineage>
        <taxon>Eukaryota</taxon>
        <taxon>Metazoa</taxon>
        <taxon>Ecdysozoa</taxon>
        <taxon>Nematoda</taxon>
        <taxon>Chromadorea</taxon>
        <taxon>Rhabditida</taxon>
        <taxon>Rhabditina</taxon>
        <taxon>Rhabditomorpha</taxon>
        <taxon>Strongyloidea</taxon>
        <taxon>Ancylostomatidae</taxon>
        <taxon>Ancylostomatinae</taxon>
        <taxon>Ancylostoma</taxon>
    </lineage>
</organism>
<accession>A0A016VMV1</accession>
<proteinExistence type="predicted"/>
<protein>
    <submittedName>
        <fullName evidence="1">Uncharacterized protein</fullName>
    </submittedName>
</protein>
<name>A0A016VMV1_9BILA</name>
<sequence length="80" mass="9370">MENSATDSCLFWHSAKARKAIRTGQTTCAKYERDILLEVVGHQRFSKLKENIFGLNDTNHFDQTVFVERTWEVLHVNRMV</sequence>
<reference evidence="2" key="1">
    <citation type="journal article" date="2015" name="Nat. Genet.">
        <title>The genome and transcriptome of the zoonotic hookworm Ancylostoma ceylanicum identify infection-specific gene families.</title>
        <authorList>
            <person name="Schwarz E.M."/>
            <person name="Hu Y."/>
            <person name="Antoshechkin I."/>
            <person name="Miller M.M."/>
            <person name="Sternberg P.W."/>
            <person name="Aroian R.V."/>
        </authorList>
    </citation>
    <scope>NUCLEOTIDE SEQUENCE</scope>
    <source>
        <strain evidence="2">HY135</strain>
    </source>
</reference>
<evidence type="ECO:0000313" key="2">
    <source>
        <dbReference type="Proteomes" id="UP000024635"/>
    </source>
</evidence>
<comment type="caution">
    <text evidence="1">The sequence shown here is derived from an EMBL/GenBank/DDBJ whole genome shotgun (WGS) entry which is preliminary data.</text>
</comment>
<evidence type="ECO:0000313" key="1">
    <source>
        <dbReference type="EMBL" id="EYC28750.1"/>
    </source>
</evidence>
<dbReference type="AlphaFoldDB" id="A0A016VMV1"/>
<gene>
    <name evidence="1" type="primary">Acey_s0007.g3398</name>
    <name evidence="1" type="ORF">Y032_0007g3398</name>
</gene>
<dbReference type="EMBL" id="JARK01001343">
    <property type="protein sequence ID" value="EYC28750.1"/>
    <property type="molecule type" value="Genomic_DNA"/>
</dbReference>
<dbReference type="Proteomes" id="UP000024635">
    <property type="component" value="Unassembled WGS sequence"/>
</dbReference>